<evidence type="ECO:0000256" key="1">
    <source>
        <dbReference type="ARBA" id="ARBA00006432"/>
    </source>
</evidence>
<dbReference type="InterPro" id="IPR042099">
    <property type="entry name" value="ANL_N_sf"/>
</dbReference>
<dbReference type="SUPFAM" id="SSF56801">
    <property type="entry name" value="Acetyl-CoA synthetase-like"/>
    <property type="match status" value="1"/>
</dbReference>
<dbReference type="Gene3D" id="3.40.50.12780">
    <property type="entry name" value="N-terminal domain of ligase-like"/>
    <property type="match status" value="1"/>
</dbReference>
<dbReference type="FunFam" id="3.30.300.30:FF:000008">
    <property type="entry name" value="2,3-dihydroxybenzoate-AMP ligase"/>
    <property type="match status" value="1"/>
</dbReference>
<dbReference type="EMBL" id="JASFZW010000009">
    <property type="protein sequence ID" value="KAK2076755.1"/>
    <property type="molecule type" value="Genomic_DNA"/>
</dbReference>
<keyword evidence="6" id="KW-1185">Reference proteome</keyword>
<reference evidence="5" key="1">
    <citation type="submission" date="2021-01" db="EMBL/GenBank/DDBJ databases">
        <authorList>
            <person name="Eckstrom K.M.E."/>
        </authorList>
    </citation>
    <scope>NUCLEOTIDE SEQUENCE</scope>
    <source>
        <strain evidence="5">UVCC 0001</strain>
    </source>
</reference>
<proteinExistence type="inferred from homology"/>
<keyword evidence="2" id="KW-0436">Ligase</keyword>
<dbReference type="Pfam" id="PF13193">
    <property type="entry name" value="AMP-binding_C"/>
    <property type="match status" value="1"/>
</dbReference>
<feature type="domain" description="AMP-dependent synthetase/ligase" evidence="3">
    <location>
        <begin position="72"/>
        <end position="450"/>
    </location>
</feature>
<evidence type="ECO:0000313" key="5">
    <source>
        <dbReference type="EMBL" id="KAK2076755.1"/>
    </source>
</evidence>
<dbReference type="Gene3D" id="3.30.300.30">
    <property type="match status" value="1"/>
</dbReference>
<evidence type="ECO:0000313" key="6">
    <source>
        <dbReference type="Proteomes" id="UP001255856"/>
    </source>
</evidence>
<dbReference type="GO" id="GO:0031956">
    <property type="term" value="F:medium-chain fatty acid-CoA ligase activity"/>
    <property type="evidence" value="ECO:0007669"/>
    <property type="project" value="TreeGrafter"/>
</dbReference>
<organism evidence="5 6">
    <name type="scientific">Prototheca wickerhamii</name>
    <dbReference type="NCBI Taxonomy" id="3111"/>
    <lineage>
        <taxon>Eukaryota</taxon>
        <taxon>Viridiplantae</taxon>
        <taxon>Chlorophyta</taxon>
        <taxon>core chlorophytes</taxon>
        <taxon>Trebouxiophyceae</taxon>
        <taxon>Chlorellales</taxon>
        <taxon>Chlorellaceae</taxon>
        <taxon>Prototheca</taxon>
    </lineage>
</organism>
<evidence type="ECO:0000256" key="2">
    <source>
        <dbReference type="ARBA" id="ARBA00022598"/>
    </source>
</evidence>
<comment type="similarity">
    <text evidence="1">Belongs to the ATP-dependent AMP-binding enzyme family.</text>
</comment>
<dbReference type="InterPro" id="IPR025110">
    <property type="entry name" value="AMP-bd_C"/>
</dbReference>
<protein>
    <submittedName>
        <fullName evidence="5">Uncharacterized protein</fullName>
    </submittedName>
</protein>
<feature type="domain" description="AMP-binding enzyme C-terminal" evidence="4">
    <location>
        <begin position="501"/>
        <end position="576"/>
    </location>
</feature>
<accession>A0AAD9MJM3</accession>
<dbReference type="InterPro" id="IPR000873">
    <property type="entry name" value="AMP-dep_synth/lig_dom"/>
</dbReference>
<dbReference type="GO" id="GO:0006631">
    <property type="term" value="P:fatty acid metabolic process"/>
    <property type="evidence" value="ECO:0007669"/>
    <property type="project" value="TreeGrafter"/>
</dbReference>
<dbReference type="PANTHER" id="PTHR43201:SF5">
    <property type="entry name" value="MEDIUM-CHAIN ACYL-COA LIGASE ACSF2, MITOCHONDRIAL"/>
    <property type="match status" value="1"/>
</dbReference>
<dbReference type="InterPro" id="IPR020845">
    <property type="entry name" value="AMP-binding_CS"/>
</dbReference>
<dbReference type="PANTHER" id="PTHR43201">
    <property type="entry name" value="ACYL-COA SYNTHETASE"/>
    <property type="match status" value="1"/>
</dbReference>
<gene>
    <name evidence="5" type="ORF">QBZ16_005515</name>
</gene>
<evidence type="ECO:0000259" key="3">
    <source>
        <dbReference type="Pfam" id="PF00501"/>
    </source>
</evidence>
<sequence>MRARRLVSGLFRAASVRGPPGRPVRAVASLPEAIYFDDVPDFSALDGPDLPSHVAGPSSPPLITAGIGRYLDELAARQPTTEAVVSLHQAQRLTYAGLREESDTAAAALVSLGVRPGDRVGVWATSCVEWVVLQVAIAKIGGVLVSMNPAYRAHELEYAVARCGMSHLVMGQGYRDTSYVGLLDQVKREVPCLKHVVVLGSLVHNGFLSWDDFRERASLKGSRQEAAQHAAGVSATDPYNIQYTSGTTGRPKPALLSQHNVLNNGYLIGSGCRLGPDDRVCIPVPLFHCFGAVLGNMATLTHGGTIVYPAESYSPVATLSAVEQERCTSLLGVPTMFIRELELENFRSFQLDSLRTGIMAGSPCPVEVMKRVQSDMHMKEVTICYGMTETSPVSFQTSIDDTLEKRVSTVGRIHPHLEAKFVDPATNQIVPRGHVGELCVKGYSVMVGYYDDPEETGKAIDEEGWMHTGDLVTLDMEGYGNIVGRIKDMVIRGGENLYPREIEELLHTHPSVAEVQVFGVPDQTYGEELCAWIRTWDHTPVTEDDICAWCAARISKQKVPRYIKFVDAFPQTLSGKPQKFLMRKQAIEELGLDAAAHIKTA</sequence>
<dbReference type="AlphaFoldDB" id="A0AAD9MJM3"/>
<dbReference type="Pfam" id="PF00501">
    <property type="entry name" value="AMP-binding"/>
    <property type="match status" value="1"/>
</dbReference>
<evidence type="ECO:0000259" key="4">
    <source>
        <dbReference type="Pfam" id="PF13193"/>
    </source>
</evidence>
<dbReference type="PROSITE" id="PS00455">
    <property type="entry name" value="AMP_BINDING"/>
    <property type="match status" value="1"/>
</dbReference>
<dbReference type="CDD" id="cd05917">
    <property type="entry name" value="FACL_like_2"/>
    <property type="match status" value="1"/>
</dbReference>
<name>A0AAD9MJM3_PROWI</name>
<dbReference type="InterPro" id="IPR045851">
    <property type="entry name" value="AMP-bd_C_sf"/>
</dbReference>
<comment type="caution">
    <text evidence="5">The sequence shown here is derived from an EMBL/GenBank/DDBJ whole genome shotgun (WGS) entry which is preliminary data.</text>
</comment>
<dbReference type="Proteomes" id="UP001255856">
    <property type="component" value="Unassembled WGS sequence"/>
</dbReference>